<dbReference type="InterPro" id="IPR007581">
    <property type="entry name" value="Endonuclease-V"/>
</dbReference>
<proteinExistence type="inferred from homology"/>
<evidence type="ECO:0000256" key="5">
    <source>
        <dbReference type="ARBA" id="ARBA00022801"/>
    </source>
</evidence>
<dbReference type="GO" id="GO:0043737">
    <property type="term" value="F:deoxyribonuclease V activity"/>
    <property type="evidence" value="ECO:0007669"/>
    <property type="project" value="UniProtKB-UniRule"/>
</dbReference>
<dbReference type="CDD" id="cd06559">
    <property type="entry name" value="Endonuclease_V"/>
    <property type="match status" value="1"/>
</dbReference>
<dbReference type="GO" id="GO:0016891">
    <property type="term" value="F:RNA endonuclease activity producing 5'-phosphomonoesters, hydrolytic mechanism"/>
    <property type="evidence" value="ECO:0007669"/>
    <property type="project" value="TreeGrafter"/>
</dbReference>
<evidence type="ECO:0000256" key="1">
    <source>
        <dbReference type="ARBA" id="ARBA00004496"/>
    </source>
</evidence>
<evidence type="ECO:0000256" key="3">
    <source>
        <dbReference type="ARBA" id="ARBA00022722"/>
    </source>
</evidence>
<comment type="subcellular location">
    <subcellularLocation>
        <location evidence="1 6">Cytoplasm</location>
    </subcellularLocation>
</comment>
<accession>A8LW39</accession>
<keyword evidence="6" id="KW-0234">DNA repair</keyword>
<evidence type="ECO:0000256" key="6">
    <source>
        <dbReference type="HAMAP-Rule" id="MF_00801"/>
    </source>
</evidence>
<keyword evidence="6" id="KW-0227">DNA damage</keyword>
<feature type="binding site" evidence="6">
    <location>
        <position position="113"/>
    </location>
    <ligand>
        <name>Mg(2+)</name>
        <dbReference type="ChEBI" id="CHEBI:18420"/>
    </ligand>
</feature>
<comment type="cofactor">
    <cofactor evidence="6">
        <name>Mg(2+)</name>
        <dbReference type="ChEBI" id="CHEBI:18420"/>
    </cofactor>
</comment>
<keyword evidence="6" id="KW-0479">Metal-binding</keyword>
<dbReference type="KEGG" id="saq:Sare_3345"/>
<sequence length="242" mass="26363">MPTSGDSTSPGPDISQALRQQIELRSQVDITNSLATTPELVAGLDVSYEVGTRRVAAAAIVMESRTFEVREASDAFGEVNFPYVPGLLAFREVPILLEALEKLSCRPEVLVCDGYGIAHPRRFGLACHIGVLTGLPSFGVAKSPFIGTFAEPGAKRGEWSPLSDDGEIVGRALRTQACIRPVFVSVGHRIDLDQATDLTLTLSRRYRIPEAIRKADFHSREALRKFPQKIKGDDAKEDLTAT</sequence>
<organism evidence="7">
    <name type="scientific">Salinispora arenicola (strain CNS-205)</name>
    <dbReference type="NCBI Taxonomy" id="391037"/>
    <lineage>
        <taxon>Bacteria</taxon>
        <taxon>Bacillati</taxon>
        <taxon>Actinomycetota</taxon>
        <taxon>Actinomycetes</taxon>
        <taxon>Micromonosporales</taxon>
        <taxon>Micromonosporaceae</taxon>
        <taxon>Salinispora</taxon>
    </lineage>
</organism>
<dbReference type="OrthoDB" id="9790916at2"/>
<dbReference type="STRING" id="391037.Sare_3345"/>
<keyword evidence="4 6" id="KW-0255">Endonuclease</keyword>
<dbReference type="eggNOG" id="COG1515">
    <property type="taxonomic scope" value="Bacteria"/>
</dbReference>
<gene>
    <name evidence="6" type="primary">nfi</name>
    <name evidence="7" type="ordered locus">Sare_3345</name>
</gene>
<dbReference type="PANTHER" id="PTHR28511">
    <property type="entry name" value="ENDONUCLEASE V"/>
    <property type="match status" value="1"/>
</dbReference>
<dbReference type="EC" id="3.1.21.7" evidence="6"/>
<evidence type="ECO:0000256" key="2">
    <source>
        <dbReference type="ARBA" id="ARBA00022490"/>
    </source>
</evidence>
<keyword evidence="2 6" id="KW-0963">Cytoplasm</keyword>
<evidence type="ECO:0000256" key="4">
    <source>
        <dbReference type="ARBA" id="ARBA00022759"/>
    </source>
</evidence>
<dbReference type="EMBL" id="CP000850">
    <property type="protein sequence ID" value="ABV99148.1"/>
    <property type="molecule type" value="Genomic_DNA"/>
</dbReference>
<dbReference type="HOGENOM" id="CLU_047631_1_1_11"/>
<comment type="similarity">
    <text evidence="6">Belongs to the endonuclease V family.</text>
</comment>
<keyword evidence="6" id="KW-0460">Magnesium</keyword>
<keyword evidence="3 6" id="KW-0540">Nuclease</keyword>
<feature type="binding site" evidence="6">
    <location>
        <position position="45"/>
    </location>
    <ligand>
        <name>Mg(2+)</name>
        <dbReference type="ChEBI" id="CHEBI:18420"/>
    </ligand>
</feature>
<keyword evidence="5 6" id="KW-0378">Hydrolase</keyword>
<reference evidence="7" key="1">
    <citation type="submission" date="2007-10" db="EMBL/GenBank/DDBJ databases">
        <title>Complete sequence of Salinispora arenicola CNS-205.</title>
        <authorList>
            <consortium name="US DOE Joint Genome Institute"/>
            <person name="Copeland A."/>
            <person name="Lucas S."/>
            <person name="Lapidus A."/>
            <person name="Barry K."/>
            <person name="Glavina del Rio T."/>
            <person name="Dalin E."/>
            <person name="Tice H."/>
            <person name="Pitluck S."/>
            <person name="Foster B."/>
            <person name="Schmutz J."/>
            <person name="Larimer F."/>
            <person name="Land M."/>
            <person name="Hauser L."/>
            <person name="Kyrpides N."/>
            <person name="Ivanova N."/>
            <person name="Jensen P.R."/>
            <person name="Moore B.S."/>
            <person name="Penn K."/>
            <person name="Jenkins C."/>
            <person name="Udwary D."/>
            <person name="Xiang L."/>
            <person name="Gontang E."/>
            <person name="Richardson P."/>
        </authorList>
    </citation>
    <scope>NUCLEOTIDE SEQUENCE [LARGE SCALE GENOMIC DNA]</scope>
    <source>
        <strain evidence="7">CNS-205</strain>
    </source>
</reference>
<dbReference type="Pfam" id="PF04493">
    <property type="entry name" value="Endonuclease_5"/>
    <property type="match status" value="1"/>
</dbReference>
<comment type="catalytic activity">
    <reaction evidence="6">
        <text>Endonucleolytic cleavage at apurinic or apyrimidinic sites to products with a 5'-phosphate.</text>
        <dbReference type="EC" id="3.1.21.7"/>
    </reaction>
</comment>
<dbReference type="HAMAP" id="MF_00801">
    <property type="entry name" value="Endonuclease_5"/>
    <property type="match status" value="1"/>
</dbReference>
<name>A8LW39_SALAI</name>
<dbReference type="GO" id="GO:0005737">
    <property type="term" value="C:cytoplasm"/>
    <property type="evidence" value="ECO:0007669"/>
    <property type="project" value="UniProtKB-SubCell"/>
</dbReference>
<dbReference type="Gene3D" id="3.30.2170.10">
    <property type="entry name" value="archaeoglobus fulgidus dsm 4304 superfamily"/>
    <property type="match status" value="1"/>
</dbReference>
<dbReference type="PANTHER" id="PTHR28511:SF1">
    <property type="entry name" value="ENDONUCLEASE V"/>
    <property type="match status" value="1"/>
</dbReference>
<dbReference type="AlphaFoldDB" id="A8LW39"/>
<feature type="site" description="Interaction with target DNA" evidence="6">
    <location>
        <position position="83"/>
    </location>
</feature>
<evidence type="ECO:0000313" key="7">
    <source>
        <dbReference type="EMBL" id="ABV99148.1"/>
    </source>
</evidence>
<dbReference type="GO" id="GO:0003727">
    <property type="term" value="F:single-stranded RNA binding"/>
    <property type="evidence" value="ECO:0007669"/>
    <property type="project" value="TreeGrafter"/>
</dbReference>
<dbReference type="GO" id="GO:0006281">
    <property type="term" value="P:DNA repair"/>
    <property type="evidence" value="ECO:0007669"/>
    <property type="project" value="UniProtKB-UniRule"/>
</dbReference>
<comment type="function">
    <text evidence="6">DNA repair enzyme involved in the repair of deaminated bases. Selectively cleaves double-stranded DNA at the second phosphodiester bond 3' to a deoxyinosine leaving behind the intact lesion on the nicked DNA.</text>
</comment>
<protein>
    <recommendedName>
        <fullName evidence="6">Endonuclease V</fullName>
        <ecNumber evidence="6">3.1.21.7</ecNumber>
    </recommendedName>
    <alternativeName>
        <fullName evidence="6">Deoxyinosine 3'endonuclease</fullName>
    </alternativeName>
    <alternativeName>
        <fullName evidence="6">Deoxyribonuclease V</fullName>
        <shortName evidence="6">DNase V</shortName>
    </alternativeName>
</protein>
<dbReference type="GO" id="GO:0000287">
    <property type="term" value="F:magnesium ion binding"/>
    <property type="evidence" value="ECO:0007669"/>
    <property type="project" value="UniProtKB-UniRule"/>
</dbReference>